<dbReference type="InterPro" id="IPR019815">
    <property type="entry name" value="Translation_initiation_fac_3_C"/>
</dbReference>
<comment type="subcellular location">
    <subcellularLocation>
        <location evidence="4 6">Cytoplasm</location>
    </subcellularLocation>
</comment>
<comment type="function">
    <text evidence="4 6">IF-3 binds to the 30S ribosomal subunit and shifts the equilibrium between 70S ribosomes and their 50S and 30S subunits in favor of the free subunits, thus enhancing the availability of 30S subunits on which protein synthesis initiation begins.</text>
</comment>
<dbReference type="SUPFAM" id="SSF55200">
    <property type="entry name" value="Translation initiation factor IF3, C-terminal domain"/>
    <property type="match status" value="1"/>
</dbReference>
<dbReference type="Proteomes" id="UP000219068">
    <property type="component" value="Unassembled WGS sequence"/>
</dbReference>
<dbReference type="SUPFAM" id="SSF54364">
    <property type="entry name" value="Translation initiation factor IF3, N-terminal domain"/>
    <property type="match status" value="1"/>
</dbReference>
<keyword evidence="3 4" id="KW-0648">Protein biosynthesis</keyword>
<dbReference type="InterPro" id="IPR036788">
    <property type="entry name" value="T_IF-3_C_sf"/>
</dbReference>
<feature type="domain" description="Translation initiation factor 3 N-terminal" evidence="8">
    <location>
        <begin position="20"/>
        <end position="89"/>
    </location>
</feature>
<evidence type="ECO:0000256" key="2">
    <source>
        <dbReference type="ARBA" id="ARBA00022540"/>
    </source>
</evidence>
<keyword evidence="2 4" id="KW-0396">Initiation factor</keyword>
<dbReference type="HAMAP" id="MF_00080">
    <property type="entry name" value="IF_3"/>
    <property type="match status" value="1"/>
</dbReference>
<evidence type="ECO:0000313" key="10">
    <source>
        <dbReference type="Proteomes" id="UP000219068"/>
    </source>
</evidence>
<comment type="similarity">
    <text evidence="1 4 6">Belongs to the IF-3 family.</text>
</comment>
<evidence type="ECO:0000313" key="9">
    <source>
        <dbReference type="EMBL" id="SOC21547.1"/>
    </source>
</evidence>
<dbReference type="GO" id="GO:0003743">
    <property type="term" value="F:translation initiation factor activity"/>
    <property type="evidence" value="ECO:0007669"/>
    <property type="project" value="UniProtKB-UniRule"/>
</dbReference>
<dbReference type="GO" id="GO:0005829">
    <property type="term" value="C:cytosol"/>
    <property type="evidence" value="ECO:0007669"/>
    <property type="project" value="TreeGrafter"/>
</dbReference>
<organism evidence="9 10">
    <name type="scientific">Thalassospira xiamenensis</name>
    <dbReference type="NCBI Taxonomy" id="220697"/>
    <lineage>
        <taxon>Bacteria</taxon>
        <taxon>Pseudomonadati</taxon>
        <taxon>Pseudomonadota</taxon>
        <taxon>Alphaproteobacteria</taxon>
        <taxon>Rhodospirillales</taxon>
        <taxon>Thalassospiraceae</taxon>
        <taxon>Thalassospira</taxon>
    </lineage>
</organism>
<dbReference type="Gene3D" id="3.10.20.80">
    <property type="entry name" value="Translation initiation factor 3 (IF-3), N-terminal domain"/>
    <property type="match status" value="1"/>
</dbReference>
<evidence type="ECO:0000256" key="3">
    <source>
        <dbReference type="ARBA" id="ARBA00022917"/>
    </source>
</evidence>
<keyword evidence="4" id="KW-0963">Cytoplasm</keyword>
<accession>A0A285THV6</accession>
<dbReference type="NCBIfam" id="TIGR00168">
    <property type="entry name" value="infC"/>
    <property type="match status" value="1"/>
</dbReference>
<evidence type="ECO:0000259" key="7">
    <source>
        <dbReference type="Pfam" id="PF00707"/>
    </source>
</evidence>
<dbReference type="InterPro" id="IPR019813">
    <property type="entry name" value="Translation_initiation_fac3_CS"/>
</dbReference>
<evidence type="ECO:0000256" key="6">
    <source>
        <dbReference type="RuleBase" id="RU000646"/>
    </source>
</evidence>
<dbReference type="RefSeq" id="WP_097052217.1">
    <property type="nucleotide sequence ID" value="NZ_OBMM01000003.1"/>
</dbReference>
<dbReference type="InterPro" id="IPR036787">
    <property type="entry name" value="T_IF-3_N_sf"/>
</dbReference>
<dbReference type="Pfam" id="PF05198">
    <property type="entry name" value="IF3_N"/>
    <property type="match status" value="1"/>
</dbReference>
<dbReference type="PANTHER" id="PTHR10938:SF0">
    <property type="entry name" value="TRANSLATION INITIATION FACTOR IF-3, MITOCHONDRIAL"/>
    <property type="match status" value="1"/>
</dbReference>
<feature type="domain" description="Translation initiation factor 3 C-terminal" evidence="7">
    <location>
        <begin position="96"/>
        <end position="179"/>
    </location>
</feature>
<proteinExistence type="inferred from homology"/>
<dbReference type="InterPro" id="IPR019814">
    <property type="entry name" value="Translation_initiation_fac_3_N"/>
</dbReference>
<evidence type="ECO:0000259" key="8">
    <source>
        <dbReference type="Pfam" id="PF05198"/>
    </source>
</evidence>
<protein>
    <recommendedName>
        <fullName evidence="4 5">Translation initiation factor IF-3</fullName>
    </recommendedName>
</protein>
<comment type="subunit">
    <text evidence="4 6">Monomer.</text>
</comment>
<dbReference type="PROSITE" id="PS00938">
    <property type="entry name" value="IF3"/>
    <property type="match status" value="1"/>
</dbReference>
<evidence type="ECO:0000256" key="1">
    <source>
        <dbReference type="ARBA" id="ARBA00005439"/>
    </source>
</evidence>
<dbReference type="InterPro" id="IPR001288">
    <property type="entry name" value="Translation_initiation_fac_3"/>
</dbReference>
<name>A0A285THV6_9PROT</name>
<reference evidence="9 10" key="1">
    <citation type="submission" date="2017-08" db="EMBL/GenBank/DDBJ databases">
        <authorList>
            <person name="de Groot N.N."/>
        </authorList>
    </citation>
    <scope>NUCLEOTIDE SEQUENCE [LARGE SCALE GENOMIC DNA]</scope>
    <source>
        <strain evidence="9 10">USBA 78</strain>
    </source>
</reference>
<evidence type="ECO:0000256" key="5">
    <source>
        <dbReference type="NCBIfam" id="TIGR00168"/>
    </source>
</evidence>
<dbReference type="Gene3D" id="3.30.110.10">
    <property type="entry name" value="Translation initiation factor 3 (IF-3), C-terminal domain"/>
    <property type="match status" value="1"/>
</dbReference>
<dbReference type="GO" id="GO:0032790">
    <property type="term" value="P:ribosome disassembly"/>
    <property type="evidence" value="ECO:0007669"/>
    <property type="project" value="TreeGrafter"/>
</dbReference>
<dbReference type="FunFam" id="3.30.110.10:FF:000001">
    <property type="entry name" value="Translation initiation factor IF-3"/>
    <property type="match status" value="1"/>
</dbReference>
<dbReference type="GO" id="GO:0043022">
    <property type="term" value="F:ribosome binding"/>
    <property type="evidence" value="ECO:0007669"/>
    <property type="project" value="TreeGrafter"/>
</dbReference>
<dbReference type="EMBL" id="OBMM01000003">
    <property type="protein sequence ID" value="SOC21547.1"/>
    <property type="molecule type" value="Genomic_DNA"/>
</dbReference>
<dbReference type="AlphaFoldDB" id="A0A285THV6"/>
<dbReference type="Pfam" id="PF00707">
    <property type="entry name" value="IF3_C"/>
    <property type="match status" value="1"/>
</dbReference>
<dbReference type="GO" id="GO:0016020">
    <property type="term" value="C:membrane"/>
    <property type="evidence" value="ECO:0007669"/>
    <property type="project" value="TreeGrafter"/>
</dbReference>
<evidence type="ECO:0000256" key="4">
    <source>
        <dbReference type="HAMAP-Rule" id="MF_00080"/>
    </source>
</evidence>
<dbReference type="PANTHER" id="PTHR10938">
    <property type="entry name" value="TRANSLATION INITIATION FACTOR IF-3"/>
    <property type="match status" value="1"/>
</dbReference>
<sequence length="183" mass="20464">MEKVIVQTNSAPATKSSPRVNGNITAPRVFLIDESGEKIGDVAIAEAMRLAEARDLDLLEINPVGNPPVCKILDFGKYKYESQKRASEARKKAKVVETKELKFRPVTDTHDYQVKLRAAAKFLKQGHKVKLTMRFRGRELSHQELGLALLTRGRDDLAAYSKVEQPPRMDGRQMSLVLVSTCS</sequence>
<gene>
    <name evidence="4" type="primary">infC</name>
    <name evidence="9" type="ORF">SAMN05428964_103436</name>
</gene>